<feature type="region of interest" description="Disordered" evidence="1">
    <location>
        <begin position="114"/>
        <end position="136"/>
    </location>
</feature>
<evidence type="ECO:0000313" key="2">
    <source>
        <dbReference type="Proteomes" id="UP000492821"/>
    </source>
</evidence>
<reference evidence="2" key="1">
    <citation type="journal article" date="2013" name="Genetics">
        <title>The draft genome and transcriptome of Panagrellus redivivus are shaped by the harsh demands of a free-living lifestyle.</title>
        <authorList>
            <person name="Srinivasan J."/>
            <person name="Dillman A.R."/>
            <person name="Macchietto M.G."/>
            <person name="Heikkinen L."/>
            <person name="Lakso M."/>
            <person name="Fracchia K.M."/>
            <person name="Antoshechkin I."/>
            <person name="Mortazavi A."/>
            <person name="Wong G."/>
            <person name="Sternberg P.W."/>
        </authorList>
    </citation>
    <scope>NUCLEOTIDE SEQUENCE [LARGE SCALE GENOMIC DNA]</scope>
    <source>
        <strain evidence="2">MT8872</strain>
    </source>
</reference>
<proteinExistence type="predicted"/>
<organism evidence="2 3">
    <name type="scientific">Panagrellus redivivus</name>
    <name type="common">Microworm</name>
    <dbReference type="NCBI Taxonomy" id="6233"/>
    <lineage>
        <taxon>Eukaryota</taxon>
        <taxon>Metazoa</taxon>
        <taxon>Ecdysozoa</taxon>
        <taxon>Nematoda</taxon>
        <taxon>Chromadorea</taxon>
        <taxon>Rhabditida</taxon>
        <taxon>Tylenchina</taxon>
        <taxon>Panagrolaimomorpha</taxon>
        <taxon>Panagrolaimoidea</taxon>
        <taxon>Panagrolaimidae</taxon>
        <taxon>Panagrellus</taxon>
    </lineage>
</organism>
<keyword evidence="2" id="KW-1185">Reference proteome</keyword>
<dbReference type="WBParaSite" id="Pan_g4502.t1">
    <property type="protein sequence ID" value="Pan_g4502.t1"/>
    <property type="gene ID" value="Pan_g4502"/>
</dbReference>
<reference evidence="3" key="2">
    <citation type="submission" date="2020-10" db="UniProtKB">
        <authorList>
            <consortium name="WormBaseParasite"/>
        </authorList>
    </citation>
    <scope>IDENTIFICATION</scope>
</reference>
<feature type="region of interest" description="Disordered" evidence="1">
    <location>
        <begin position="78"/>
        <end position="98"/>
    </location>
</feature>
<dbReference type="Proteomes" id="UP000492821">
    <property type="component" value="Unassembled WGS sequence"/>
</dbReference>
<feature type="region of interest" description="Disordered" evidence="1">
    <location>
        <begin position="285"/>
        <end position="314"/>
    </location>
</feature>
<dbReference type="AlphaFoldDB" id="A0A7E4VX80"/>
<evidence type="ECO:0000256" key="1">
    <source>
        <dbReference type="SAM" id="MobiDB-lite"/>
    </source>
</evidence>
<accession>A0A7E4VX80</accession>
<feature type="compositionally biased region" description="Polar residues" evidence="1">
    <location>
        <begin position="302"/>
        <end position="314"/>
    </location>
</feature>
<feature type="compositionally biased region" description="Polar residues" evidence="1">
    <location>
        <begin position="120"/>
        <end position="131"/>
    </location>
</feature>
<evidence type="ECO:0000313" key="3">
    <source>
        <dbReference type="WBParaSite" id="Pan_g4502.t1"/>
    </source>
</evidence>
<feature type="region of interest" description="Disordered" evidence="1">
    <location>
        <begin position="206"/>
        <end position="230"/>
    </location>
</feature>
<protein>
    <submittedName>
        <fullName evidence="3">Uncharacterized protein</fullName>
    </submittedName>
</protein>
<sequence>MPFPFDFDLLNDPRLNEAAYNLTCHHFLGGPPKPGSNPWDQIDDATMDRKWKELFALSAAERRFFDDNPRLRKIVHSHYGQTAKHSRDDSDPLMDLEDILPPDAMTTISLTDLFPESVPGRNSNGESSNAAPKSHVRDDKFEKRFKYFENMMSQARQNKPKPPNHESNRSRPWMSPFSEPVGSSSKTPIRTPFVFKANADHVELPNGFKPEHFSTPRVRTSPANSPSPLAKKWFDDENPYAFNEAYIKQSEEFRNKLLMSRRSKPNFRIPELNRDALKKNPFAEAIGNSSKTSNGAHFGFKPNTNAVPPKKSNLQADTQVNTPKKPDVPIPTVISQTPFVCIAENPAIYDEEAVKQFQEFSKTLWKQQAEVPVAPKPIPEAPKPNVEVPRTVNAPLKKGWLKQGLSMSKASSASSSVKQGSDPVDPVVLEDEVIEQLETDSNKFHEALQRPKKAKIPPGLVRPSVLGGFMAPTPKEAYIMATAQFGYPCGDYPSFKKYVQNDIEFNAPNDERLYRAREARKLSKYEEMFANRYNDAHFEAEAKIPEPFVLGPIEKVKPPKDRSGNAQFELDCVCDPRGDDSMP</sequence>
<feature type="region of interest" description="Disordered" evidence="1">
    <location>
        <begin position="153"/>
        <end position="189"/>
    </location>
</feature>
<feature type="compositionally biased region" description="Polar residues" evidence="1">
    <location>
        <begin position="217"/>
        <end position="227"/>
    </location>
</feature>
<name>A0A7E4VX80_PANRE</name>